<evidence type="ECO:0000313" key="3">
    <source>
        <dbReference type="Proteomes" id="UP001626550"/>
    </source>
</evidence>
<evidence type="ECO:0000313" key="2">
    <source>
        <dbReference type="EMBL" id="KAL3312017.1"/>
    </source>
</evidence>
<feature type="coiled-coil region" evidence="1">
    <location>
        <begin position="481"/>
        <end position="508"/>
    </location>
</feature>
<dbReference type="EMBL" id="JBJKFK010001910">
    <property type="protein sequence ID" value="KAL3312017.1"/>
    <property type="molecule type" value="Genomic_DNA"/>
</dbReference>
<accession>A0ABD2PX62</accession>
<name>A0ABD2PX62_9PLAT</name>
<sequence length="1402" mass="163046">MSKFLVWSNEEMPNKSLNLDQISSQLSLNLKSYLLAPVVNAYIGRLEGNTLKDRTRFMVNVSPINQYDELLKLQIVVDHLHRLDRLQLTENTCGHSICLERAVEAVLPQRELTDRLDFQLEVDCDSLKIMNFSREIVFNDLSQLESSLNAKLARLTPVFVHFATHQFVKKQLSHVKIASTTFQLSEQCFSECESRFYDLLQELYGLATLFKIYQIVMKNQAEIIAKLNEREYKKAQNKTDDSSPNDYHDLCVAEREIEELIRFGKLFCSEIRSRLFVPFENASVFIRKKLDLTESCHDDQVFEKKEKLAIVKLAKIDVKLKLFKLVFSFIKDLKSEENEDMIVTILNSIEQECWSMHTDICRKDLHRKSNKDSNASISSYLTEEKRLLLNECTALAEKLGPVDREKTEISAKELRMFEYSSEKLQNALTDQIRKLQPKLVACDPDLSLKLYQDFGEILAQFHNSEETLQIAKQQQLDATDKIKLKKDKDEQRNRLKRLTNLLEQALLGSRINEKELNWIKDTINPELSGFLAKKVEQYATLVDKIMMKGQLSDQATRLEDQKLFEKCRISLADNALTTSMLEKLFDKKTDPLDSETFADFVRLVSNKLKDQGKEALFSWLDYVISQLNKDLKSNELITVEITWTSMVSVFLSRLPNFSSEDPNEQLQLFVNFSELASHIDEQIKARKEIILRTAEREATKVVLRMVSQWLQEDIESVNRERVLRRFIEIIKSISRADLSKSSTRSVYDALIEFFTKEIAMWESIERENVHDDLVWLWKTEYETSFKDAIPVLTRTDHCEGEQSASPFALLVAEHVQKQTLLREKDLVEARDYLSRQCKELNEIGEELEEISENVSEQQDGNDFEFFGSYSKLKTRLRNCKHRLEDMPRFSSMGMDDRRPFDCSEKCKSLLERTQDMEQKLDSRLQTSCIADEPKLLISEMVKAGQHLENINNWLQLLMPSQLVSLNHSQASLIACFTDHLDVLSLRFHFDEKGQELAMYKLFSRPISSQQVASLNEARLALRTLLQRFVSKYLERLIILTKSLRSMKRKILKWVSNKERDAKVDDGRQTLFHLNTQITQLLENVKLRVSGYFCESGSDEKMEANLSQWEKKLAIIEQDCNRSIGNMSCWRARIDNPADTDQMTVASSLRSSQTRICQPDQCYSEFLDLMQWVKQIEEIVAELSLRSNRSPPADVKQITDSLDRVNDLLRLCESRLSKVVSSATDKSRSYAIKSIADRCLLLKNQADSIREKLLRETSAAQPGKSWMQHFLSELDEQLGKLTFPQRDDCLERPLRFFIRMNEEMAEGGLPLTDLRDSRMRLGRLIMKWKVAFEKLSHEKNQQGSHFLDSLLQQFLRSLERFNYQKEFPATYEALAKISSRFVSDLDLTPRMFHSPPYMSDNYL</sequence>
<organism evidence="2 3">
    <name type="scientific">Cichlidogyrus casuarinus</name>
    <dbReference type="NCBI Taxonomy" id="1844966"/>
    <lineage>
        <taxon>Eukaryota</taxon>
        <taxon>Metazoa</taxon>
        <taxon>Spiralia</taxon>
        <taxon>Lophotrochozoa</taxon>
        <taxon>Platyhelminthes</taxon>
        <taxon>Monogenea</taxon>
        <taxon>Monopisthocotylea</taxon>
        <taxon>Dactylogyridea</taxon>
        <taxon>Ancyrocephalidae</taxon>
        <taxon>Cichlidogyrus</taxon>
    </lineage>
</organism>
<keyword evidence="1" id="KW-0175">Coiled coil</keyword>
<evidence type="ECO:0000256" key="1">
    <source>
        <dbReference type="SAM" id="Coils"/>
    </source>
</evidence>
<feature type="coiled-coil region" evidence="1">
    <location>
        <begin position="833"/>
        <end position="860"/>
    </location>
</feature>
<proteinExistence type="predicted"/>
<gene>
    <name evidence="2" type="ORF">Ciccas_009398</name>
</gene>
<protein>
    <submittedName>
        <fullName evidence="2">Uncharacterized protein</fullName>
    </submittedName>
</protein>
<comment type="caution">
    <text evidence="2">The sequence shown here is derived from an EMBL/GenBank/DDBJ whole genome shotgun (WGS) entry which is preliminary data.</text>
</comment>
<reference evidence="2 3" key="1">
    <citation type="submission" date="2024-11" db="EMBL/GenBank/DDBJ databases">
        <title>Adaptive evolution of stress response genes in parasites aligns with host niche diversity.</title>
        <authorList>
            <person name="Hahn C."/>
            <person name="Resl P."/>
        </authorList>
    </citation>
    <scope>NUCLEOTIDE SEQUENCE [LARGE SCALE GENOMIC DNA]</scope>
    <source>
        <strain evidence="2">EGGRZ-B1_66</strain>
        <tissue evidence="2">Body</tissue>
    </source>
</reference>
<keyword evidence="3" id="KW-1185">Reference proteome</keyword>
<dbReference type="Proteomes" id="UP001626550">
    <property type="component" value="Unassembled WGS sequence"/>
</dbReference>